<sequence>MARRNTNDVQVVIGRGVVIVKRPADGERLLAVILQTEGGAERPTRVRLDRRIHRPGETRLGEWGVAGDSNSVLERLSA</sequence>
<comment type="caution">
    <text evidence="1">The sequence shown here is derived from an EMBL/GenBank/DDBJ whole genome shotgun (WGS) entry which is preliminary data.</text>
</comment>
<organism evidence="1 2">
    <name type="scientific">Alkalilimnicola ehrlichii</name>
    <dbReference type="NCBI Taxonomy" id="351052"/>
    <lineage>
        <taxon>Bacteria</taxon>
        <taxon>Pseudomonadati</taxon>
        <taxon>Pseudomonadota</taxon>
        <taxon>Gammaproteobacteria</taxon>
        <taxon>Chromatiales</taxon>
        <taxon>Ectothiorhodospiraceae</taxon>
        <taxon>Alkalilimnicola</taxon>
    </lineage>
</organism>
<dbReference type="Proteomes" id="UP000256763">
    <property type="component" value="Unassembled WGS sequence"/>
</dbReference>
<evidence type="ECO:0000313" key="2">
    <source>
        <dbReference type="Proteomes" id="UP000256763"/>
    </source>
</evidence>
<reference evidence="2" key="1">
    <citation type="submission" date="2017-05" db="EMBL/GenBank/DDBJ databases">
        <authorList>
            <person name="Sharma S."/>
            <person name="Sidhu C."/>
            <person name="Pinnaka A.K."/>
        </authorList>
    </citation>
    <scope>NUCLEOTIDE SEQUENCE [LARGE SCALE GENOMIC DNA]</scope>
    <source>
        <strain evidence="2">AK93</strain>
    </source>
</reference>
<protein>
    <submittedName>
        <fullName evidence="1">Uncharacterized protein</fullName>
    </submittedName>
</protein>
<proteinExistence type="predicted"/>
<accession>A0A3E0WSZ7</accession>
<keyword evidence="2" id="KW-1185">Reference proteome</keyword>
<name>A0A3E0WSZ7_9GAMM</name>
<dbReference type="AlphaFoldDB" id="A0A3E0WSZ7"/>
<gene>
    <name evidence="1" type="ORF">CAL65_13320</name>
</gene>
<dbReference type="EMBL" id="NFZW01000013">
    <property type="protein sequence ID" value="RFA35087.1"/>
    <property type="molecule type" value="Genomic_DNA"/>
</dbReference>
<dbReference type="RefSeq" id="WP_116303646.1">
    <property type="nucleotide sequence ID" value="NZ_NFZV01000025.1"/>
</dbReference>
<evidence type="ECO:0000313" key="1">
    <source>
        <dbReference type="EMBL" id="RFA35087.1"/>
    </source>
</evidence>